<sequence length="333" mass="36347">MASTGELPPAVLDAAIGWLVKLQSGTADAALHAACQRWRAADPVHEQAWRQLQWAEEDFRLLPAGSAALACDTLIQAEQLRSGRQGRRRALKTLVLGGSVLGLGWQLGRQRDLLPPLTADFRSATGERRQWTLEDGTRLTLNTRSAVDLRFSAHERLLVLLRGEIHIDSGSDAAYGGTRPLRVRSAQGLFQVLGTRFHLRQEEAATLLSVSEGAVALPEVSGRATTAQQAARAGEVWRITAGKAHAVRDAAFDPAAWTDGVLVARQMRLADAVAEIGRYRSGWLRCDPAVADWRISGVFQLGDTDLALAALGEALPLRIRHYSRYWVMVEGAR</sequence>
<dbReference type="eggNOG" id="COG3712">
    <property type="taxonomic scope" value="Bacteria"/>
</dbReference>
<dbReference type="EMBL" id="AMXE01000012">
    <property type="protein sequence ID" value="ENO89629.1"/>
    <property type="molecule type" value="Genomic_DNA"/>
</dbReference>
<dbReference type="STRING" id="1123367.GCA_000621305_01483"/>
<dbReference type="InterPro" id="IPR006860">
    <property type="entry name" value="FecR"/>
</dbReference>
<name>N6ZBQ5_THAL4</name>
<dbReference type="InterPro" id="IPR032623">
    <property type="entry name" value="FecR_N"/>
</dbReference>
<dbReference type="Gene3D" id="2.60.120.1440">
    <property type="match status" value="1"/>
</dbReference>
<dbReference type="OrthoDB" id="1100567at2"/>
<reference evidence="3 4" key="1">
    <citation type="submission" date="2012-09" db="EMBL/GenBank/DDBJ databases">
        <title>Draft Genome Sequences of 6 Strains from Genus Thauera.</title>
        <authorList>
            <person name="Liu B."/>
            <person name="Shapleigh J.P."/>
            <person name="Frostegard A.H."/>
        </authorList>
    </citation>
    <scope>NUCLEOTIDE SEQUENCE [LARGE SCALE GENOMIC DNA]</scope>
    <source>
        <strain evidence="4">47Lol / DSM 12138</strain>
    </source>
</reference>
<gene>
    <name evidence="3" type="ORF">C666_05570</name>
</gene>
<dbReference type="PANTHER" id="PTHR30273:SF2">
    <property type="entry name" value="PROTEIN FECR"/>
    <property type="match status" value="1"/>
</dbReference>
<accession>N6ZBQ5</accession>
<dbReference type="Pfam" id="PF16220">
    <property type="entry name" value="DUF4880"/>
    <property type="match status" value="1"/>
</dbReference>
<dbReference type="Proteomes" id="UP000013232">
    <property type="component" value="Unassembled WGS sequence"/>
</dbReference>
<organism evidence="3 4">
    <name type="scientific">Thauera linaloolentis (strain DSM 12138 / JCM 21573 / CCUG 41526 / CIP 105981 / IAM 15112 / NBRC 102519 / 47Lol)</name>
    <dbReference type="NCBI Taxonomy" id="1123367"/>
    <lineage>
        <taxon>Bacteria</taxon>
        <taxon>Pseudomonadati</taxon>
        <taxon>Pseudomonadota</taxon>
        <taxon>Betaproteobacteria</taxon>
        <taxon>Rhodocyclales</taxon>
        <taxon>Zoogloeaceae</taxon>
        <taxon>Thauera</taxon>
    </lineage>
</organism>
<feature type="domain" description="FecR protein" evidence="1">
    <location>
        <begin position="120"/>
        <end position="215"/>
    </location>
</feature>
<evidence type="ECO:0000259" key="1">
    <source>
        <dbReference type="Pfam" id="PF04773"/>
    </source>
</evidence>
<dbReference type="GO" id="GO:0016989">
    <property type="term" value="F:sigma factor antagonist activity"/>
    <property type="evidence" value="ECO:0007669"/>
    <property type="project" value="TreeGrafter"/>
</dbReference>
<keyword evidence="3" id="KW-0812">Transmembrane</keyword>
<protein>
    <submittedName>
        <fullName evidence="3">Transmembrane sensor</fullName>
    </submittedName>
</protein>
<evidence type="ECO:0000313" key="3">
    <source>
        <dbReference type="EMBL" id="ENO89629.1"/>
    </source>
</evidence>
<dbReference type="PIRSF" id="PIRSF018266">
    <property type="entry name" value="FecR"/>
    <property type="match status" value="1"/>
</dbReference>
<proteinExistence type="predicted"/>
<evidence type="ECO:0000259" key="2">
    <source>
        <dbReference type="Pfam" id="PF16220"/>
    </source>
</evidence>
<keyword evidence="3" id="KW-0472">Membrane</keyword>
<feature type="domain" description="FecR N-terminal" evidence="2">
    <location>
        <begin position="13"/>
        <end position="53"/>
    </location>
</feature>
<dbReference type="PANTHER" id="PTHR30273">
    <property type="entry name" value="PERIPLASMIC SIGNAL SENSOR AND SIGMA FACTOR ACTIVATOR FECR-RELATED"/>
    <property type="match status" value="1"/>
</dbReference>
<evidence type="ECO:0000313" key="4">
    <source>
        <dbReference type="Proteomes" id="UP000013232"/>
    </source>
</evidence>
<dbReference type="Pfam" id="PF04773">
    <property type="entry name" value="FecR"/>
    <property type="match status" value="1"/>
</dbReference>
<dbReference type="InterPro" id="IPR012373">
    <property type="entry name" value="Ferrdict_sens_TM"/>
</dbReference>
<keyword evidence="4" id="KW-1185">Reference proteome</keyword>
<comment type="caution">
    <text evidence="3">The sequence shown here is derived from an EMBL/GenBank/DDBJ whole genome shotgun (WGS) entry which is preliminary data.</text>
</comment>
<dbReference type="AlphaFoldDB" id="N6ZBQ5"/>